<keyword evidence="3" id="KW-1185">Reference proteome</keyword>
<evidence type="ECO:0000256" key="1">
    <source>
        <dbReference type="SAM" id="Phobius"/>
    </source>
</evidence>
<gene>
    <name evidence="2" type="ORF">AW14_08175</name>
</gene>
<evidence type="ECO:0000313" key="2">
    <source>
        <dbReference type="EMBL" id="AJR04885.1"/>
    </source>
</evidence>
<dbReference type="HOGENOM" id="CLU_188370_0_0_10"/>
<protein>
    <submittedName>
        <fullName evidence="2">Uncharacterized protein</fullName>
    </submittedName>
</protein>
<evidence type="ECO:0000313" key="3">
    <source>
        <dbReference type="Proteomes" id="UP000032229"/>
    </source>
</evidence>
<dbReference type="AlphaFoldDB" id="A0A0C5WPM9"/>
<keyword evidence="1" id="KW-1133">Transmembrane helix</keyword>
<keyword evidence="1" id="KW-0472">Membrane</keyword>
<dbReference type="RefSeq" id="WP_044638329.1">
    <property type="nucleotide sequence ID" value="NZ_CP007202.1"/>
</dbReference>
<reference evidence="2 3" key="1">
    <citation type="submission" date="2014-02" db="EMBL/GenBank/DDBJ databases">
        <authorList>
            <person name="Young C.-C."/>
            <person name="Hameed A."/>
            <person name="Huang H.-C."/>
            <person name="Shahina M."/>
        </authorList>
    </citation>
    <scope>NUCLEOTIDE SEQUENCE [LARGE SCALE GENOMIC DNA]</scope>
    <source>
        <strain evidence="2 3">CC-SAMT-1</strain>
    </source>
</reference>
<sequence length="88" mass="10210">MGGEGAMMAAINSLKNNRSLMSKRKENKPFSGSYAGIELKEFPKASKTDLLKIREKLQRENKIRTRKHFVILTLVLVIFAFIIYRYLF</sequence>
<keyword evidence="1" id="KW-0812">Transmembrane</keyword>
<dbReference type="Proteomes" id="UP000032229">
    <property type="component" value="Chromosome"/>
</dbReference>
<dbReference type="KEGG" id="sze:AW14_08175"/>
<feature type="transmembrane region" description="Helical" evidence="1">
    <location>
        <begin position="69"/>
        <end position="87"/>
    </location>
</feature>
<name>A0A0C5WPM9_9FLAO</name>
<dbReference type="EMBL" id="CP007202">
    <property type="protein sequence ID" value="AJR04885.1"/>
    <property type="molecule type" value="Genomic_DNA"/>
</dbReference>
<dbReference type="OrthoDB" id="1450824at2"/>
<proteinExistence type="predicted"/>
<accession>A0A0C5WPM9</accession>
<dbReference type="STRING" id="1454006.AW14_08175"/>
<organism evidence="2 3">
    <name type="scientific">Siansivirga zeaxanthinifaciens CC-SAMT-1</name>
    <dbReference type="NCBI Taxonomy" id="1454006"/>
    <lineage>
        <taxon>Bacteria</taxon>
        <taxon>Pseudomonadati</taxon>
        <taxon>Bacteroidota</taxon>
        <taxon>Flavobacteriia</taxon>
        <taxon>Flavobacteriales</taxon>
        <taxon>Flavobacteriaceae</taxon>
        <taxon>Siansivirga</taxon>
    </lineage>
</organism>